<feature type="transmembrane region" description="Helical" evidence="1">
    <location>
        <begin position="51"/>
        <end position="78"/>
    </location>
</feature>
<accession>A0ABV6LM56</accession>
<feature type="transmembrane region" description="Helical" evidence="1">
    <location>
        <begin position="134"/>
        <end position="155"/>
    </location>
</feature>
<keyword evidence="3" id="KW-1185">Reference proteome</keyword>
<dbReference type="Pfam" id="PF11667">
    <property type="entry name" value="DUF3267"/>
    <property type="match status" value="1"/>
</dbReference>
<keyword evidence="1" id="KW-0472">Membrane</keyword>
<protein>
    <submittedName>
        <fullName evidence="2">DUF3267 domain-containing protein</fullName>
    </submittedName>
</protein>
<keyword evidence="1" id="KW-1133">Transmembrane helix</keyword>
<sequence>MNLSCWKSFNITKEFGSDRIYLMSLILGTLSFIFLYLPASMYHQNHTMEEYGLLPITVALFMLPAVHKLMHLLPLVLLNKRLRIRWKLKRGIFPTFSYRTQASLSKGTSILMALTPTLFLTIPGLVTSYMFPSYFAYIILFTSVNIALSFTDFLCVRQFLLAPKKCIIENAKDGYDILIHK</sequence>
<organism evidence="2 3">
    <name type="scientific">Pontibacillus salicampi</name>
    <dbReference type="NCBI Taxonomy" id="1449801"/>
    <lineage>
        <taxon>Bacteria</taxon>
        <taxon>Bacillati</taxon>
        <taxon>Bacillota</taxon>
        <taxon>Bacilli</taxon>
        <taxon>Bacillales</taxon>
        <taxon>Bacillaceae</taxon>
        <taxon>Pontibacillus</taxon>
    </lineage>
</organism>
<keyword evidence="1" id="KW-0812">Transmembrane</keyword>
<feature type="transmembrane region" description="Helical" evidence="1">
    <location>
        <begin position="20"/>
        <end position="39"/>
    </location>
</feature>
<dbReference type="InterPro" id="IPR021683">
    <property type="entry name" value="DUF3267"/>
</dbReference>
<evidence type="ECO:0000313" key="2">
    <source>
        <dbReference type="EMBL" id="MFC0523494.1"/>
    </source>
</evidence>
<dbReference type="Proteomes" id="UP001589836">
    <property type="component" value="Unassembled WGS sequence"/>
</dbReference>
<reference evidence="2 3" key="1">
    <citation type="submission" date="2024-09" db="EMBL/GenBank/DDBJ databases">
        <authorList>
            <person name="Sun Q."/>
            <person name="Mori K."/>
        </authorList>
    </citation>
    <scope>NUCLEOTIDE SEQUENCE [LARGE SCALE GENOMIC DNA]</scope>
    <source>
        <strain evidence="2 3">NCAIM B.02529</strain>
    </source>
</reference>
<name>A0ABV6LM56_9BACI</name>
<gene>
    <name evidence="2" type="ORF">ACFFGV_07835</name>
</gene>
<comment type="caution">
    <text evidence="2">The sequence shown here is derived from an EMBL/GenBank/DDBJ whole genome shotgun (WGS) entry which is preliminary data.</text>
</comment>
<evidence type="ECO:0000256" key="1">
    <source>
        <dbReference type="SAM" id="Phobius"/>
    </source>
</evidence>
<dbReference type="EMBL" id="JBHLTP010000004">
    <property type="protein sequence ID" value="MFC0523494.1"/>
    <property type="molecule type" value="Genomic_DNA"/>
</dbReference>
<dbReference type="RefSeq" id="WP_377346342.1">
    <property type="nucleotide sequence ID" value="NZ_JBHLTP010000004.1"/>
</dbReference>
<evidence type="ECO:0000313" key="3">
    <source>
        <dbReference type="Proteomes" id="UP001589836"/>
    </source>
</evidence>
<proteinExistence type="predicted"/>
<feature type="transmembrane region" description="Helical" evidence="1">
    <location>
        <begin position="109"/>
        <end position="128"/>
    </location>
</feature>